<evidence type="ECO:0000256" key="3">
    <source>
        <dbReference type="ARBA" id="ARBA00005761"/>
    </source>
</evidence>
<dbReference type="PROSITE" id="PS00167">
    <property type="entry name" value="TRP_SYNTHASE_ALPHA"/>
    <property type="match status" value="1"/>
</dbReference>
<dbReference type="HAMAP" id="MF_00133">
    <property type="entry name" value="Trp_synth_beta"/>
    <property type="match status" value="1"/>
</dbReference>
<dbReference type="RefSeq" id="XP_008045374.1">
    <property type="nucleotide sequence ID" value="XM_008047183.1"/>
</dbReference>
<dbReference type="FunFam" id="3.40.50.1100:FF:000004">
    <property type="entry name" value="Tryptophan synthase beta chain"/>
    <property type="match status" value="1"/>
</dbReference>
<dbReference type="SUPFAM" id="SSF53686">
    <property type="entry name" value="Tryptophan synthase beta subunit-like PLP-dependent enzymes"/>
    <property type="match status" value="1"/>
</dbReference>
<dbReference type="InterPro" id="IPR011060">
    <property type="entry name" value="RibuloseP-bd_barrel"/>
</dbReference>
<comment type="cofactor">
    <cofactor evidence="1 13">
        <name>pyridoxal 5'-phosphate</name>
        <dbReference type="ChEBI" id="CHEBI:597326"/>
    </cofactor>
</comment>
<feature type="region of interest" description="Disordered" evidence="14">
    <location>
        <begin position="265"/>
        <end position="302"/>
    </location>
</feature>
<dbReference type="GeneID" id="19408930"/>
<feature type="compositionally biased region" description="Polar residues" evidence="14">
    <location>
        <begin position="276"/>
        <end position="298"/>
    </location>
</feature>
<organism evidence="16 17">
    <name type="scientific">Trametes versicolor (strain FP-101664)</name>
    <name type="common">White-rot fungus</name>
    <name type="synonym">Coriolus versicolor</name>
    <dbReference type="NCBI Taxonomy" id="717944"/>
    <lineage>
        <taxon>Eukaryota</taxon>
        <taxon>Fungi</taxon>
        <taxon>Dikarya</taxon>
        <taxon>Basidiomycota</taxon>
        <taxon>Agaricomycotina</taxon>
        <taxon>Agaricomycetes</taxon>
        <taxon>Polyporales</taxon>
        <taxon>Polyporaceae</taxon>
        <taxon>Trametes</taxon>
    </lineage>
</organism>
<proteinExistence type="inferred from homology"/>
<evidence type="ECO:0000256" key="2">
    <source>
        <dbReference type="ARBA" id="ARBA00004733"/>
    </source>
</evidence>
<comment type="pathway">
    <text evidence="2 13">Amino-acid biosynthesis; L-tryptophan biosynthesis; L-tryptophan from chorismate: step 5/5.</text>
</comment>
<dbReference type="PROSITE" id="PS00168">
    <property type="entry name" value="TRP_SYNTHASE_BETA"/>
    <property type="match status" value="1"/>
</dbReference>
<dbReference type="AlphaFoldDB" id="R7S797"/>
<dbReference type="InterPro" id="IPR006653">
    <property type="entry name" value="Trp_synth_b_CS"/>
</dbReference>
<dbReference type="InterPro" id="IPR006654">
    <property type="entry name" value="Trp_synth_beta"/>
</dbReference>
<dbReference type="OMA" id="FRAWIVR"/>
<dbReference type="PANTHER" id="PTHR48077">
    <property type="entry name" value="TRYPTOPHAN SYNTHASE-RELATED"/>
    <property type="match status" value="1"/>
</dbReference>
<dbReference type="GO" id="GO:0004834">
    <property type="term" value="F:tryptophan synthase activity"/>
    <property type="evidence" value="ECO:0007669"/>
    <property type="project" value="UniProtKB-EC"/>
</dbReference>
<dbReference type="HAMAP" id="MF_00131">
    <property type="entry name" value="Trp_synth_alpha"/>
    <property type="match status" value="1"/>
</dbReference>
<comment type="catalytic activity">
    <reaction evidence="12 13">
        <text>(1S,2R)-1-C-(indol-3-yl)glycerol 3-phosphate + L-serine = D-glyceraldehyde 3-phosphate + L-tryptophan + H2O</text>
        <dbReference type="Rhea" id="RHEA:10532"/>
        <dbReference type="ChEBI" id="CHEBI:15377"/>
        <dbReference type="ChEBI" id="CHEBI:33384"/>
        <dbReference type="ChEBI" id="CHEBI:57912"/>
        <dbReference type="ChEBI" id="CHEBI:58866"/>
        <dbReference type="ChEBI" id="CHEBI:59776"/>
        <dbReference type="EC" id="4.2.1.20"/>
    </reaction>
</comment>
<dbReference type="UniPathway" id="UPA00035">
    <property type="reaction ID" value="UER00044"/>
</dbReference>
<dbReference type="FunFam" id="3.20.20.70:FF:000151">
    <property type="entry name" value="Tryptophan synthase"/>
    <property type="match status" value="1"/>
</dbReference>
<dbReference type="KEGG" id="tvs:TRAVEDRAFT_136779"/>
<keyword evidence="11 13" id="KW-0456">Lyase</keyword>
<name>R7S797_TRAVS</name>
<dbReference type="Pfam" id="PF00291">
    <property type="entry name" value="PALP"/>
    <property type="match status" value="1"/>
</dbReference>
<gene>
    <name evidence="16" type="ORF">TRAVEDRAFT_136779</name>
</gene>
<feature type="domain" description="Tryptophan synthase beta chain-like PALP" evidence="15">
    <location>
        <begin position="350"/>
        <end position="656"/>
    </location>
</feature>
<dbReference type="Pfam" id="PF00290">
    <property type="entry name" value="Trp_syntA"/>
    <property type="match status" value="1"/>
</dbReference>
<dbReference type="EC" id="4.2.1.20" evidence="5 13"/>
<dbReference type="PANTHER" id="PTHR48077:SF3">
    <property type="entry name" value="TRYPTOPHAN SYNTHASE"/>
    <property type="match status" value="1"/>
</dbReference>
<evidence type="ECO:0000256" key="7">
    <source>
        <dbReference type="ARBA" id="ARBA00022605"/>
    </source>
</evidence>
<evidence type="ECO:0000256" key="10">
    <source>
        <dbReference type="ARBA" id="ARBA00023141"/>
    </source>
</evidence>
<keyword evidence="10 13" id="KW-0057">Aromatic amino acid biosynthesis</keyword>
<dbReference type="CDD" id="cd04724">
    <property type="entry name" value="Tryptophan_synthase_alpha"/>
    <property type="match status" value="1"/>
</dbReference>
<keyword evidence="9 13" id="KW-0663">Pyridoxal phosphate</keyword>
<dbReference type="Gene3D" id="3.40.50.1100">
    <property type="match status" value="2"/>
</dbReference>
<dbReference type="NCBIfam" id="TIGR00263">
    <property type="entry name" value="trpB"/>
    <property type="match status" value="1"/>
</dbReference>
<dbReference type="GO" id="GO:0005737">
    <property type="term" value="C:cytoplasm"/>
    <property type="evidence" value="ECO:0007669"/>
    <property type="project" value="TreeGrafter"/>
</dbReference>
<evidence type="ECO:0000313" key="16">
    <source>
        <dbReference type="EMBL" id="EIW51831.1"/>
    </source>
</evidence>
<dbReference type="NCBIfam" id="TIGR00262">
    <property type="entry name" value="trpA"/>
    <property type="match status" value="1"/>
</dbReference>
<dbReference type="InterPro" id="IPR018204">
    <property type="entry name" value="Trp_synthase_alpha_AS"/>
</dbReference>
<dbReference type="InterPro" id="IPR036052">
    <property type="entry name" value="TrpB-like_PALP_sf"/>
</dbReference>
<accession>R7S797</accession>
<dbReference type="SUPFAM" id="SSF51366">
    <property type="entry name" value="Ribulose-phoshate binding barrel"/>
    <property type="match status" value="1"/>
</dbReference>
<dbReference type="InterPro" id="IPR002028">
    <property type="entry name" value="Trp_synthase_suA"/>
</dbReference>
<evidence type="ECO:0000256" key="5">
    <source>
        <dbReference type="ARBA" id="ARBA00012043"/>
    </source>
</evidence>
<evidence type="ECO:0000256" key="13">
    <source>
        <dbReference type="RuleBase" id="RU003663"/>
    </source>
</evidence>
<evidence type="ECO:0000256" key="6">
    <source>
        <dbReference type="ARBA" id="ARBA00018724"/>
    </source>
</evidence>
<dbReference type="InterPro" id="IPR013785">
    <property type="entry name" value="Aldolase_TIM"/>
</dbReference>
<evidence type="ECO:0000259" key="15">
    <source>
        <dbReference type="Pfam" id="PF00291"/>
    </source>
</evidence>
<sequence>MDALQNVFVAKNSSTSPALVTFVTAGYPRVEDTVPVMLAMQEGGAEVIELGVPFSDPIADGPTIQETNVVALKNDVDYVQCLGMVREARNKGLTTPVLLMGYYNPLLAYGEEKAIQDAAEAGANGFIVVDLPPEEAVAFRDKCRASKLSYVPLIAPSTSLHRIEFLTSIADSFIYIVSKMGTTGSSASGTMNSALPDLVARVRDYTDLPLAVGFGVATRAHFDLVADAGADGVVIGSRIISVIKAAPPAEVAQKVEEYCREISLKGQPPRRPNFTPRPSGTPSRASVSHSESTESAQKSILPPRFGQFGGQYVPESLWDCLVELEEVHNAAMNDPKFQEEWKSLYGYMNRPSRLYKAEKLTEASGGATIWLKREDLNHTGSHKINNAIGQILLAKRLGKTRIIAETGAGQHGVATATACARFGLECIIYMGAEDVRRQALNVFRIRMLGAQVIPVHSGSCTLKDAVNEAMRDWVTNLSNTHYLIGSAIGPHPFPTIVRDFQRVIGQEIKEQLREEVGKLPDAVVACVGGGSNAIGTFYDFINEKDVRLIGVEAGGEGLSGDKHSATLSKGHAGVFHGVRTYVLQSATGQIVETHSISAGLDYPGVGPEHAWLKDTGRAEYTVATDEEALRGFRTLTQLEGIIPGGCSKSSLSGASMAKRTMRTHDGAPPGPQSDGAWSAVMLLLTDCGRRDGAAGRSSEYRRKSWRRGLGVQGLPATQRSGAV</sequence>
<dbReference type="EMBL" id="JH711798">
    <property type="protein sequence ID" value="EIW51831.1"/>
    <property type="molecule type" value="Genomic_DNA"/>
</dbReference>
<dbReference type="CDD" id="cd06446">
    <property type="entry name" value="Trp-synth_B"/>
    <property type="match status" value="1"/>
</dbReference>
<evidence type="ECO:0000256" key="9">
    <source>
        <dbReference type="ARBA" id="ARBA00022898"/>
    </source>
</evidence>
<dbReference type="InterPro" id="IPR023026">
    <property type="entry name" value="Trp_synth_beta/beta-like"/>
</dbReference>
<comment type="similarity">
    <text evidence="3">In the C-terminal section; belongs to the TrpB family.</text>
</comment>
<evidence type="ECO:0000256" key="14">
    <source>
        <dbReference type="SAM" id="MobiDB-lite"/>
    </source>
</evidence>
<dbReference type="InterPro" id="IPR001926">
    <property type="entry name" value="TrpB-like_PALP"/>
</dbReference>
<evidence type="ECO:0000256" key="1">
    <source>
        <dbReference type="ARBA" id="ARBA00001933"/>
    </source>
</evidence>
<evidence type="ECO:0000256" key="12">
    <source>
        <dbReference type="ARBA" id="ARBA00049047"/>
    </source>
</evidence>
<dbReference type="OrthoDB" id="10050244at2759"/>
<protein>
    <recommendedName>
        <fullName evidence="6 13">Tryptophan synthase</fullName>
        <ecNumber evidence="5 13">4.2.1.20</ecNumber>
    </recommendedName>
</protein>
<evidence type="ECO:0000313" key="17">
    <source>
        <dbReference type="Proteomes" id="UP000054317"/>
    </source>
</evidence>
<comment type="similarity">
    <text evidence="4">In the N-terminal section; belongs to the TrpA family.</text>
</comment>
<dbReference type="FunFam" id="3.40.50.1100:FF:000001">
    <property type="entry name" value="Tryptophan synthase beta chain"/>
    <property type="match status" value="1"/>
</dbReference>
<dbReference type="Gene3D" id="3.20.20.70">
    <property type="entry name" value="Aldolase class I"/>
    <property type="match status" value="1"/>
</dbReference>
<keyword evidence="17" id="KW-1185">Reference proteome</keyword>
<keyword evidence="7 13" id="KW-0028">Amino-acid biosynthesis</keyword>
<dbReference type="Proteomes" id="UP000054317">
    <property type="component" value="Unassembled WGS sequence"/>
</dbReference>
<keyword evidence="8 13" id="KW-0822">Tryptophan biosynthesis</keyword>
<evidence type="ECO:0000256" key="4">
    <source>
        <dbReference type="ARBA" id="ARBA00006095"/>
    </source>
</evidence>
<evidence type="ECO:0000256" key="8">
    <source>
        <dbReference type="ARBA" id="ARBA00022822"/>
    </source>
</evidence>
<reference evidence="17" key="1">
    <citation type="journal article" date="2012" name="Science">
        <title>The Paleozoic origin of enzymatic lignin decomposition reconstructed from 31 fungal genomes.</title>
        <authorList>
            <person name="Floudas D."/>
            <person name="Binder M."/>
            <person name="Riley R."/>
            <person name="Barry K."/>
            <person name="Blanchette R.A."/>
            <person name="Henrissat B."/>
            <person name="Martinez A.T."/>
            <person name="Otillar R."/>
            <person name="Spatafora J.W."/>
            <person name="Yadav J.S."/>
            <person name="Aerts A."/>
            <person name="Benoit I."/>
            <person name="Boyd A."/>
            <person name="Carlson A."/>
            <person name="Copeland A."/>
            <person name="Coutinho P.M."/>
            <person name="de Vries R.P."/>
            <person name="Ferreira P."/>
            <person name="Findley K."/>
            <person name="Foster B."/>
            <person name="Gaskell J."/>
            <person name="Glotzer D."/>
            <person name="Gorecki P."/>
            <person name="Heitman J."/>
            <person name="Hesse C."/>
            <person name="Hori C."/>
            <person name="Igarashi K."/>
            <person name="Jurgens J.A."/>
            <person name="Kallen N."/>
            <person name="Kersten P."/>
            <person name="Kohler A."/>
            <person name="Kuees U."/>
            <person name="Kumar T.K.A."/>
            <person name="Kuo A."/>
            <person name="LaButti K."/>
            <person name="Larrondo L.F."/>
            <person name="Lindquist E."/>
            <person name="Ling A."/>
            <person name="Lombard V."/>
            <person name="Lucas S."/>
            <person name="Lundell T."/>
            <person name="Martin R."/>
            <person name="McLaughlin D.J."/>
            <person name="Morgenstern I."/>
            <person name="Morin E."/>
            <person name="Murat C."/>
            <person name="Nagy L.G."/>
            <person name="Nolan M."/>
            <person name="Ohm R.A."/>
            <person name="Patyshakuliyeva A."/>
            <person name="Rokas A."/>
            <person name="Ruiz-Duenas F.J."/>
            <person name="Sabat G."/>
            <person name="Salamov A."/>
            <person name="Samejima M."/>
            <person name="Schmutz J."/>
            <person name="Slot J.C."/>
            <person name="St John F."/>
            <person name="Stenlid J."/>
            <person name="Sun H."/>
            <person name="Sun S."/>
            <person name="Syed K."/>
            <person name="Tsang A."/>
            <person name="Wiebenga A."/>
            <person name="Young D."/>
            <person name="Pisabarro A."/>
            <person name="Eastwood D.C."/>
            <person name="Martin F."/>
            <person name="Cullen D."/>
            <person name="Grigoriev I.V."/>
            <person name="Hibbett D.S."/>
        </authorList>
    </citation>
    <scope>NUCLEOTIDE SEQUENCE [LARGE SCALE GENOMIC DNA]</scope>
    <source>
        <strain evidence="17">FP-101664</strain>
    </source>
</reference>
<evidence type="ECO:0000256" key="11">
    <source>
        <dbReference type="ARBA" id="ARBA00023239"/>
    </source>
</evidence>